<gene>
    <name evidence="4" type="ORF">M438DRAFT_378765</name>
</gene>
<proteinExistence type="predicted"/>
<dbReference type="Proteomes" id="UP000030706">
    <property type="component" value="Unassembled WGS sequence"/>
</dbReference>
<evidence type="ECO:0000256" key="2">
    <source>
        <dbReference type="SAM" id="MobiDB-lite"/>
    </source>
</evidence>
<dbReference type="SUPFAM" id="SSF57701">
    <property type="entry name" value="Zn2/Cys6 DNA-binding domain"/>
    <property type="match status" value="1"/>
</dbReference>
<dbReference type="AlphaFoldDB" id="A0A074WZQ5"/>
<dbReference type="HOGENOM" id="CLU_013866_5_1_1"/>
<dbReference type="RefSeq" id="XP_029754800.1">
    <property type="nucleotide sequence ID" value="XM_029908846.1"/>
</dbReference>
<dbReference type="GO" id="GO:0008270">
    <property type="term" value="F:zinc ion binding"/>
    <property type="evidence" value="ECO:0007669"/>
    <property type="project" value="InterPro"/>
</dbReference>
<dbReference type="PANTHER" id="PTHR38791">
    <property type="entry name" value="ZN(II)2CYS6 TRANSCRIPTION FACTOR (EUROFUNG)-RELATED-RELATED"/>
    <property type="match status" value="1"/>
</dbReference>
<dbReference type="SMART" id="SM00066">
    <property type="entry name" value="GAL4"/>
    <property type="match status" value="1"/>
</dbReference>
<organism evidence="4 5">
    <name type="scientific">Aureobasidium pullulans EXF-150</name>
    <dbReference type="NCBI Taxonomy" id="1043002"/>
    <lineage>
        <taxon>Eukaryota</taxon>
        <taxon>Fungi</taxon>
        <taxon>Dikarya</taxon>
        <taxon>Ascomycota</taxon>
        <taxon>Pezizomycotina</taxon>
        <taxon>Dothideomycetes</taxon>
        <taxon>Dothideomycetidae</taxon>
        <taxon>Dothideales</taxon>
        <taxon>Saccotheciaceae</taxon>
        <taxon>Aureobasidium</taxon>
    </lineage>
</organism>
<dbReference type="InterPro" id="IPR036864">
    <property type="entry name" value="Zn2-C6_fun-type_DNA-bd_sf"/>
</dbReference>
<dbReference type="InterPro" id="IPR021858">
    <property type="entry name" value="Fun_TF"/>
</dbReference>
<keyword evidence="5" id="KW-1185">Reference proteome</keyword>
<dbReference type="InterPro" id="IPR053175">
    <property type="entry name" value="DHMBA_Reg_Transcription_Factor"/>
</dbReference>
<dbReference type="Pfam" id="PF11951">
    <property type="entry name" value="Fungal_trans_2"/>
    <property type="match status" value="1"/>
</dbReference>
<name>A0A074WZQ5_AURPU</name>
<accession>A0A074WZQ5</accession>
<dbReference type="Pfam" id="PF00172">
    <property type="entry name" value="Zn_clus"/>
    <property type="match status" value="1"/>
</dbReference>
<feature type="region of interest" description="Disordered" evidence="2">
    <location>
        <begin position="510"/>
        <end position="533"/>
    </location>
</feature>
<sequence>MPYRGKPSQGCDECRKRRKKCDLRPGGCGRCTNARRQCPGYPKPDELRICDQSAEVISKARVAHFRERATDMIDAFDISTRSSSPYSSDSCSSAGHSPLTMTSYVSPPSVDSDDQSFAFFFNNWVINNGMYHNFVHEPGNKHLIASIKAFSIASLSKNSSDRRLLTSAQYQYTTALNLTNTALRNPAQVLRDETLLAILVLTNYETLTGGVERSLSAWEQHINGSASLLGLRGLEGVRGKAGRVLTLHVITGINVVCLLRCLPTPPVVHLLQAKIFEFLYEPDNPVIRFQRLNLDCADFRHAVTCGLITSPEAIIARAAELDLRLTTAFAGVPQGWDPEIIAHSVKRHHVQAGLPGFELRYADQATNYIWASYRSSRIMVNEIVLQSIERDTHVHRSAWGHSHTIVRQCQTEILASMPQYTSQSGEQLPWSGFKRPVRYFVPEAVSSSLPIMRALSGYGVLWPLFVAGTCSTTTSEIRDYVADVYGYFGEQLKIEQALVLRQMIWSLSRATSDPRPGSGSVLKNDTVHGEYNK</sequence>
<evidence type="ECO:0000256" key="1">
    <source>
        <dbReference type="ARBA" id="ARBA00023242"/>
    </source>
</evidence>
<dbReference type="GO" id="GO:0000981">
    <property type="term" value="F:DNA-binding transcription factor activity, RNA polymerase II-specific"/>
    <property type="evidence" value="ECO:0007669"/>
    <property type="project" value="InterPro"/>
</dbReference>
<reference evidence="4 5" key="1">
    <citation type="journal article" date="2014" name="BMC Genomics">
        <title>Genome sequencing of four Aureobasidium pullulans varieties: biotechnological potential, stress tolerance, and description of new species.</title>
        <authorList>
            <person name="Gostin Ar C."/>
            <person name="Ohm R.A."/>
            <person name="Kogej T."/>
            <person name="Sonjak S."/>
            <person name="Turk M."/>
            <person name="Zajc J."/>
            <person name="Zalar P."/>
            <person name="Grube M."/>
            <person name="Sun H."/>
            <person name="Han J."/>
            <person name="Sharma A."/>
            <person name="Chiniquy J."/>
            <person name="Ngan C.Y."/>
            <person name="Lipzen A."/>
            <person name="Barry K."/>
            <person name="Grigoriev I.V."/>
            <person name="Gunde-Cimerman N."/>
        </authorList>
    </citation>
    <scope>NUCLEOTIDE SEQUENCE [LARGE SCALE GENOMIC DNA]</scope>
    <source>
        <strain evidence="4 5">EXF-150</strain>
    </source>
</reference>
<evidence type="ECO:0000259" key="3">
    <source>
        <dbReference type="PROSITE" id="PS50048"/>
    </source>
</evidence>
<dbReference type="PROSITE" id="PS00463">
    <property type="entry name" value="ZN2_CY6_FUNGAL_1"/>
    <property type="match status" value="1"/>
</dbReference>
<dbReference type="Gene3D" id="4.10.240.10">
    <property type="entry name" value="Zn(2)-C6 fungal-type DNA-binding domain"/>
    <property type="match status" value="1"/>
</dbReference>
<dbReference type="PROSITE" id="PS50048">
    <property type="entry name" value="ZN2_CY6_FUNGAL_2"/>
    <property type="match status" value="1"/>
</dbReference>
<dbReference type="GeneID" id="40751152"/>
<dbReference type="InterPro" id="IPR001138">
    <property type="entry name" value="Zn2Cys6_DnaBD"/>
</dbReference>
<feature type="domain" description="Zn(2)-C6 fungal-type" evidence="3">
    <location>
        <begin position="10"/>
        <end position="38"/>
    </location>
</feature>
<dbReference type="OrthoDB" id="2991872at2759"/>
<evidence type="ECO:0000313" key="5">
    <source>
        <dbReference type="Proteomes" id="UP000030706"/>
    </source>
</evidence>
<dbReference type="STRING" id="1043002.A0A074WZQ5"/>
<protein>
    <recommendedName>
        <fullName evidence="3">Zn(2)-C6 fungal-type domain-containing protein</fullName>
    </recommendedName>
</protein>
<dbReference type="EMBL" id="KL585018">
    <property type="protein sequence ID" value="KEQ78613.1"/>
    <property type="molecule type" value="Genomic_DNA"/>
</dbReference>
<dbReference type="CDD" id="cd00067">
    <property type="entry name" value="GAL4"/>
    <property type="match status" value="1"/>
</dbReference>
<keyword evidence="1" id="KW-0539">Nucleus</keyword>
<evidence type="ECO:0000313" key="4">
    <source>
        <dbReference type="EMBL" id="KEQ78613.1"/>
    </source>
</evidence>